<keyword evidence="3 9" id="KW-1003">Cell membrane</keyword>
<evidence type="ECO:0000256" key="6">
    <source>
        <dbReference type="ARBA" id="ARBA00022989"/>
    </source>
</evidence>
<keyword evidence="4 9" id="KW-0812">Transmembrane</keyword>
<reference evidence="14" key="1">
    <citation type="submission" date="2018-02" db="EMBL/GenBank/DDBJ databases">
        <authorList>
            <person name="Moore K."/>
            <person name="Momper L."/>
        </authorList>
    </citation>
    <scope>NUCLEOTIDE SEQUENCE [LARGE SCALE GENOMIC DNA]</scope>
    <source>
        <strain evidence="14">ULC18</strain>
    </source>
</reference>
<comment type="subunit">
    <text evidence="9">Forms a complex with SecF. Part of the essential Sec protein translocation apparatus which comprises SecA, SecYEG and auxiliary proteins SecDF. Other proteins may also be involved.</text>
</comment>
<dbReference type="PANTHER" id="PTHR30081:SF1">
    <property type="entry name" value="PROTEIN TRANSLOCASE SUBUNIT SECD"/>
    <property type="match status" value="1"/>
</dbReference>
<dbReference type="InterPro" id="IPR022813">
    <property type="entry name" value="SecD/SecF_arch_bac"/>
</dbReference>
<dbReference type="Pfam" id="PF21760">
    <property type="entry name" value="SecD_1st"/>
    <property type="match status" value="1"/>
</dbReference>
<comment type="caution">
    <text evidence="13">The sequence shown here is derived from an EMBL/GenBank/DDBJ whole genome shotgun (WGS) entry which is preliminary data.</text>
</comment>
<dbReference type="InterPro" id="IPR022646">
    <property type="entry name" value="SecD/SecF_CS"/>
</dbReference>
<evidence type="ECO:0000256" key="3">
    <source>
        <dbReference type="ARBA" id="ARBA00022475"/>
    </source>
</evidence>
<dbReference type="Gene3D" id="3.30.1360.200">
    <property type="match status" value="1"/>
</dbReference>
<dbReference type="GO" id="GO:0043952">
    <property type="term" value="P:protein transport by the Sec complex"/>
    <property type="evidence" value="ECO:0007669"/>
    <property type="project" value="UniProtKB-UniRule"/>
</dbReference>
<dbReference type="Gene3D" id="3.30.70.3400">
    <property type="match status" value="1"/>
</dbReference>
<dbReference type="Gene3D" id="1.20.1640.10">
    <property type="entry name" value="Multidrug efflux transporter AcrB transmembrane domain"/>
    <property type="match status" value="1"/>
</dbReference>
<dbReference type="SUPFAM" id="SSF82866">
    <property type="entry name" value="Multidrug efflux transporter AcrB transmembrane domain"/>
    <property type="match status" value="1"/>
</dbReference>
<feature type="transmembrane region" description="Helical" evidence="9">
    <location>
        <begin position="348"/>
        <end position="367"/>
    </location>
</feature>
<evidence type="ECO:0000256" key="8">
    <source>
        <dbReference type="ARBA" id="ARBA00023136"/>
    </source>
</evidence>
<keyword evidence="14" id="KW-1185">Reference proteome</keyword>
<reference evidence="13 14" key="2">
    <citation type="submission" date="2018-03" db="EMBL/GenBank/DDBJ databases">
        <title>The ancient ancestry and fast evolution of plastids.</title>
        <authorList>
            <person name="Moore K.R."/>
            <person name="Magnabosco C."/>
            <person name="Momper L."/>
            <person name="Gold D.A."/>
            <person name="Bosak T."/>
            <person name="Fournier G.P."/>
        </authorList>
    </citation>
    <scope>NUCLEOTIDE SEQUENCE [LARGE SCALE GENOMIC DNA]</scope>
    <source>
        <strain evidence="13 14">ULC18</strain>
    </source>
</reference>
<keyword evidence="2 9" id="KW-0813">Transport</keyword>
<name>A0A2T1EB14_9CYAN</name>
<feature type="transmembrane region" description="Helical" evidence="9">
    <location>
        <begin position="388"/>
        <end position="414"/>
    </location>
</feature>
<accession>A0A2T1EB14</accession>
<proteinExistence type="inferred from homology"/>
<feature type="transmembrane region" description="Helical" evidence="9">
    <location>
        <begin position="420"/>
        <end position="446"/>
    </location>
</feature>
<dbReference type="InterPro" id="IPR001036">
    <property type="entry name" value="Acrflvin-R"/>
</dbReference>
<feature type="domain" description="Protein export membrane protein SecD/SecF C-terminal" evidence="10">
    <location>
        <begin position="277"/>
        <end position="446"/>
    </location>
</feature>
<keyword evidence="8 9" id="KW-0472">Membrane</keyword>
<feature type="domain" description="SecDF P1 head subdomain" evidence="12">
    <location>
        <begin position="163"/>
        <end position="274"/>
    </location>
</feature>
<keyword evidence="5 9" id="KW-0653">Protein transport</keyword>
<dbReference type="GO" id="GO:0065002">
    <property type="term" value="P:intracellular protein transmembrane transport"/>
    <property type="evidence" value="ECO:0007669"/>
    <property type="project" value="UniProtKB-UniRule"/>
</dbReference>
<evidence type="ECO:0000256" key="1">
    <source>
        <dbReference type="ARBA" id="ARBA00004651"/>
    </source>
</evidence>
<protein>
    <recommendedName>
        <fullName evidence="9">Protein translocase subunit SecD</fullName>
    </recommendedName>
</protein>
<dbReference type="GO" id="GO:0015450">
    <property type="term" value="F:protein-transporting ATPase activity"/>
    <property type="evidence" value="ECO:0007669"/>
    <property type="project" value="InterPro"/>
</dbReference>
<evidence type="ECO:0000256" key="7">
    <source>
        <dbReference type="ARBA" id="ARBA00023010"/>
    </source>
</evidence>
<dbReference type="HAMAP" id="MF_01463_B">
    <property type="entry name" value="SecD_B"/>
    <property type="match status" value="1"/>
</dbReference>
<dbReference type="GO" id="GO:0006605">
    <property type="term" value="P:protein targeting"/>
    <property type="evidence" value="ECO:0007669"/>
    <property type="project" value="UniProtKB-UniRule"/>
</dbReference>
<dbReference type="InterPro" id="IPR048631">
    <property type="entry name" value="SecD_1st"/>
</dbReference>
<dbReference type="Pfam" id="PF02355">
    <property type="entry name" value="SecD_SecF_C"/>
    <property type="match status" value="1"/>
</dbReference>
<evidence type="ECO:0000256" key="2">
    <source>
        <dbReference type="ARBA" id="ARBA00022448"/>
    </source>
</evidence>
<evidence type="ECO:0000259" key="10">
    <source>
        <dbReference type="Pfam" id="PF02355"/>
    </source>
</evidence>
<evidence type="ECO:0000313" key="13">
    <source>
        <dbReference type="EMBL" id="PSB29949.1"/>
    </source>
</evidence>
<dbReference type="NCBIfam" id="TIGR00916">
    <property type="entry name" value="2A0604s01"/>
    <property type="match status" value="1"/>
</dbReference>
<evidence type="ECO:0000256" key="4">
    <source>
        <dbReference type="ARBA" id="ARBA00022692"/>
    </source>
</evidence>
<feature type="transmembrane region" description="Helical" evidence="9">
    <location>
        <begin position="297"/>
        <end position="317"/>
    </location>
</feature>
<dbReference type="Pfam" id="PF07549">
    <property type="entry name" value="Sec_GG"/>
    <property type="match status" value="1"/>
</dbReference>
<keyword evidence="6 9" id="KW-1133">Transmembrane helix</keyword>
<dbReference type="NCBIfam" id="TIGR01129">
    <property type="entry name" value="secD"/>
    <property type="match status" value="1"/>
</dbReference>
<dbReference type="Proteomes" id="UP000239576">
    <property type="component" value="Unassembled WGS sequence"/>
</dbReference>
<dbReference type="InterPro" id="IPR048634">
    <property type="entry name" value="SecD_SecF_C"/>
</dbReference>
<evidence type="ECO:0000313" key="14">
    <source>
        <dbReference type="Proteomes" id="UP000239576"/>
    </source>
</evidence>
<organism evidence="13 14">
    <name type="scientific">Stenomitos frigidus ULC18</name>
    <dbReference type="NCBI Taxonomy" id="2107698"/>
    <lineage>
        <taxon>Bacteria</taxon>
        <taxon>Bacillati</taxon>
        <taxon>Cyanobacteriota</taxon>
        <taxon>Cyanophyceae</taxon>
        <taxon>Leptolyngbyales</taxon>
        <taxon>Leptolyngbyaceae</taxon>
        <taxon>Stenomitos</taxon>
    </lineage>
</organism>
<sequence length="474" mass="50902">MGRQRSLLGLILVLLIAAAVVIVKVPARLGLDLQGGSQLTIQVKTTEEIKEITERELEAVRKVIEGRVNGLGVSEPLVQTVGKNQILVQLPGVNDPQQAERVLGGTAQLDFRKQKPGTEAQLQIEKQNLREKTERQAQLRKAPDQTAIANNQTQLKATNDAIASLFEKTELTGKNLKDAYPEPAGASKNWHVGLKFDPRGGELFAELTKSIAGTGRTLGIFLDGAPISADFAYTVDVQYAQTGIAGGGAVIEGNFTAERATDIAVQLRGGALPVPVEVVENRTVGATLGRDSIQSSIYAGLGGLFLVLVFMVVYYRLPGLVADIALLIYAVLTYAAFNLLGVTLTLPGIAGFILSIGMAVDANVLIFERTREELRAGKTLYRSIEAGFYRAFPSILDGHVTTLISCGALFWLGAGLVKGFALTLALGVLLSLFTSLTCTRTLLFYVQSIQGFRKLEFYCPKLPSANQSQAEATP</sequence>
<dbReference type="AlphaFoldDB" id="A0A2T1EB14"/>
<evidence type="ECO:0000259" key="12">
    <source>
        <dbReference type="Pfam" id="PF22599"/>
    </source>
</evidence>
<dbReference type="PRINTS" id="PR00702">
    <property type="entry name" value="ACRIFLAVINRP"/>
</dbReference>
<dbReference type="InterPro" id="IPR054384">
    <property type="entry name" value="SecDF_P1_head"/>
</dbReference>
<comment type="function">
    <text evidence="9">Part of the Sec protein translocase complex. Interacts with the SecYEG preprotein conducting channel. SecDF uses the proton motive force (PMF) to complete protein translocation after the ATP-dependent function of SecA.</text>
</comment>
<feature type="transmembrane region" description="Helical" evidence="9">
    <location>
        <begin position="324"/>
        <end position="342"/>
    </location>
</feature>
<comment type="function">
    <text evidence="9">Probably participates in protein translocation into and across both the cytoplasmic and thylakoid membranes in cyanobacterial cells.</text>
</comment>
<dbReference type="Pfam" id="PF22599">
    <property type="entry name" value="SecDF_P1_head"/>
    <property type="match status" value="1"/>
</dbReference>
<dbReference type="PANTHER" id="PTHR30081">
    <property type="entry name" value="PROTEIN-EXPORT MEMBRANE PROTEIN SEC"/>
    <property type="match status" value="1"/>
</dbReference>
<feature type="domain" description="Protein translocase subunit SecDF P1" evidence="11">
    <location>
        <begin position="58"/>
        <end position="114"/>
    </location>
</feature>
<dbReference type="GO" id="GO:0005886">
    <property type="term" value="C:plasma membrane"/>
    <property type="evidence" value="ECO:0007669"/>
    <property type="project" value="UniProtKB-SubCell"/>
</dbReference>
<dbReference type="InterPro" id="IPR005791">
    <property type="entry name" value="SecD"/>
</dbReference>
<comment type="subcellular location">
    <subcellularLocation>
        <location evidence="1 9">Cell membrane</location>
        <topology evidence="1 9">Multi-pass membrane protein</topology>
    </subcellularLocation>
</comment>
<dbReference type="OrthoDB" id="9805019at2"/>
<dbReference type="EMBL" id="PVWK01000057">
    <property type="protein sequence ID" value="PSB29949.1"/>
    <property type="molecule type" value="Genomic_DNA"/>
</dbReference>
<keyword evidence="7 9" id="KW-0811">Translocation</keyword>
<evidence type="ECO:0000259" key="11">
    <source>
        <dbReference type="Pfam" id="PF21760"/>
    </source>
</evidence>
<dbReference type="RefSeq" id="WP_106256230.1">
    <property type="nucleotide sequence ID" value="NZ_CAWNSW010000007.1"/>
</dbReference>
<gene>
    <name evidence="9 13" type="primary">secD</name>
    <name evidence="13" type="ORF">C7B82_10385</name>
</gene>
<evidence type="ECO:0000256" key="9">
    <source>
        <dbReference type="HAMAP-Rule" id="MF_01463"/>
    </source>
</evidence>
<evidence type="ECO:0000256" key="5">
    <source>
        <dbReference type="ARBA" id="ARBA00022927"/>
    </source>
</evidence>
<dbReference type="InterPro" id="IPR055344">
    <property type="entry name" value="SecD_SecF_C_bact"/>
</dbReference>
<dbReference type="FunFam" id="1.20.1640.10:FF:000004">
    <property type="entry name" value="Protein translocase subunit SecD"/>
    <property type="match status" value="1"/>
</dbReference>
<comment type="similarity">
    <text evidence="9">Belongs to the SecD/SecF family. SecD subfamily.</text>
</comment>
<comment type="caution">
    <text evidence="9">Lacks conserved residue(s) required for the propagation of feature annotation.</text>
</comment>